<reference evidence="1" key="1">
    <citation type="submission" date="2020-03" db="EMBL/GenBank/DDBJ databases">
        <title>The deep terrestrial virosphere.</title>
        <authorList>
            <person name="Holmfeldt K."/>
            <person name="Nilsson E."/>
            <person name="Simone D."/>
            <person name="Lopez-Fernandez M."/>
            <person name="Wu X."/>
            <person name="de Brujin I."/>
            <person name="Lundin D."/>
            <person name="Andersson A."/>
            <person name="Bertilsson S."/>
            <person name="Dopson M."/>
        </authorList>
    </citation>
    <scope>NUCLEOTIDE SEQUENCE</scope>
    <source>
        <strain evidence="1">MM415B00927</strain>
    </source>
</reference>
<evidence type="ECO:0000313" key="1">
    <source>
        <dbReference type="EMBL" id="QJA61538.1"/>
    </source>
</evidence>
<sequence>MAQENPTWGTCNLNSQKYNLLSHPVSQYVSALPSKVNTGDDSYSKQNYLSSWIISDQTGGIGISEMDESIHADRCWWSNCIIDWPRHIKLPRKATSVTPPTFTALTIANADCELDSDWTTGSGTWDRDNTQNHTSGGTYSWRGQAAGQAYQDLAWNNKYRNTVVQVHCWIYTAAATAGRVSIAVSDDGGSTTTYSSFHTGAAGWEELTVTRVISATATGIRLGFNVNGGNLVYFDDIHFGYEPISTTTTHFANFNSVLYVGYGNILSKLASDRSSIDVIYSFPANITALIPSLNSRLYIFIGDSDEYFSMTTAEAFTETNANDATLGIQWDAKLWKQDVDGNWWYSTDPESATPTWTSRNGITDIASQIETLLIGPDADGNDIIYCATNTWLKAHDMTNNKWVDTKLKLPDHPNGGKGACYWHGGIYVSYGLGVKQYVPGSTATISEVGLLKDDGLPVEYNGEFVKLLGESASDVMFGLVDASQTSGNSKSGLYAYDGRTWKCWWADSSNNGAMHDCIVSSASSSYAVYWDVGGKVYYIDIHRGISNPEQLAGTQAYEAAGIHISPWYDRGTPVFDKLANLLTTWAKDITTSETIAIKYRTDGTCADLDSGWTTIETLNTTAENGENEEIFASGAGIVYNSFQIRLDLARGATTTLSPDLQSLVLSSELLTGTDGNWIWTLRIPLDDSWGTSAKQKKENLDTAIQLGTLVPLKFREGDSNEPYYVRLYLNDAWQEAGHDYEGIYVVKAVKL</sequence>
<dbReference type="Gene3D" id="2.60.120.260">
    <property type="entry name" value="Galactose-binding domain-like"/>
    <property type="match status" value="1"/>
</dbReference>
<dbReference type="EMBL" id="MT141444">
    <property type="protein sequence ID" value="QJA61538.1"/>
    <property type="molecule type" value="Genomic_DNA"/>
</dbReference>
<name>A0A6M3IW75_9ZZZZ</name>
<proteinExistence type="predicted"/>
<accession>A0A6M3IW75</accession>
<gene>
    <name evidence="1" type="ORF">MM415B00927_0025</name>
</gene>
<dbReference type="AlphaFoldDB" id="A0A6M3IW75"/>
<organism evidence="1">
    <name type="scientific">viral metagenome</name>
    <dbReference type="NCBI Taxonomy" id="1070528"/>
    <lineage>
        <taxon>unclassified sequences</taxon>
        <taxon>metagenomes</taxon>
        <taxon>organismal metagenomes</taxon>
    </lineage>
</organism>
<protein>
    <submittedName>
        <fullName evidence="1">Uncharacterized protein</fullName>
    </submittedName>
</protein>